<dbReference type="EMBL" id="NKQK01000001">
    <property type="protein sequence ID" value="PSS35817.1"/>
    <property type="molecule type" value="Genomic_DNA"/>
</dbReference>
<dbReference type="AlphaFoldDB" id="A0A2R6S0M7"/>
<keyword evidence="3" id="KW-1185">Reference proteome</keyword>
<accession>A0A2R6S0M7</accession>
<dbReference type="PANTHER" id="PTHR36743:SF1">
    <property type="entry name" value="OS04G0495300 PROTEIN"/>
    <property type="match status" value="1"/>
</dbReference>
<dbReference type="Gramene" id="PSS35817">
    <property type="protein sequence ID" value="PSS35817"/>
    <property type="gene ID" value="CEY00_Acc00332"/>
</dbReference>
<dbReference type="STRING" id="1590841.A0A2R6S0M7"/>
<proteinExistence type="predicted"/>
<reference evidence="3" key="2">
    <citation type="journal article" date="2018" name="BMC Genomics">
        <title>A manually annotated Actinidia chinensis var. chinensis (kiwifruit) genome highlights the challenges associated with draft genomes and gene prediction in plants.</title>
        <authorList>
            <person name="Pilkington S.M."/>
            <person name="Crowhurst R."/>
            <person name="Hilario E."/>
            <person name="Nardozza S."/>
            <person name="Fraser L."/>
            <person name="Peng Y."/>
            <person name="Gunaseelan K."/>
            <person name="Simpson R."/>
            <person name="Tahir J."/>
            <person name="Deroles S.C."/>
            <person name="Templeton K."/>
            <person name="Luo Z."/>
            <person name="Davy M."/>
            <person name="Cheng C."/>
            <person name="McNeilage M."/>
            <person name="Scaglione D."/>
            <person name="Liu Y."/>
            <person name="Zhang Q."/>
            <person name="Datson P."/>
            <person name="De Silva N."/>
            <person name="Gardiner S.E."/>
            <person name="Bassett H."/>
            <person name="Chagne D."/>
            <person name="McCallum J."/>
            <person name="Dzierzon H."/>
            <person name="Deng C."/>
            <person name="Wang Y.Y."/>
            <person name="Barron L."/>
            <person name="Manako K."/>
            <person name="Bowen J."/>
            <person name="Foster T.M."/>
            <person name="Erridge Z.A."/>
            <person name="Tiffin H."/>
            <person name="Waite C.N."/>
            <person name="Davies K.M."/>
            <person name="Grierson E.P."/>
            <person name="Laing W.A."/>
            <person name="Kirk R."/>
            <person name="Chen X."/>
            <person name="Wood M."/>
            <person name="Montefiori M."/>
            <person name="Brummell D.A."/>
            <person name="Schwinn K.E."/>
            <person name="Catanach A."/>
            <person name="Fullerton C."/>
            <person name="Li D."/>
            <person name="Meiyalaghan S."/>
            <person name="Nieuwenhuizen N."/>
            <person name="Read N."/>
            <person name="Prakash R."/>
            <person name="Hunter D."/>
            <person name="Zhang H."/>
            <person name="McKenzie M."/>
            <person name="Knabel M."/>
            <person name="Harris A."/>
            <person name="Allan A.C."/>
            <person name="Gleave A."/>
            <person name="Chen A."/>
            <person name="Janssen B.J."/>
            <person name="Plunkett B."/>
            <person name="Ampomah-Dwamena C."/>
            <person name="Voogd C."/>
            <person name="Leif D."/>
            <person name="Lafferty D."/>
            <person name="Souleyre E.J.F."/>
            <person name="Varkonyi-Gasic E."/>
            <person name="Gambi F."/>
            <person name="Hanley J."/>
            <person name="Yao J.L."/>
            <person name="Cheung J."/>
            <person name="David K.M."/>
            <person name="Warren B."/>
            <person name="Marsh K."/>
            <person name="Snowden K.C."/>
            <person name="Lin-Wang K."/>
            <person name="Brian L."/>
            <person name="Martinez-Sanchez M."/>
            <person name="Wang M."/>
            <person name="Ileperuma N."/>
            <person name="Macnee N."/>
            <person name="Campin R."/>
            <person name="McAtee P."/>
            <person name="Drummond R.S.M."/>
            <person name="Espley R.V."/>
            <person name="Ireland H.S."/>
            <person name="Wu R."/>
            <person name="Atkinson R.G."/>
            <person name="Karunairetnam S."/>
            <person name="Bulley S."/>
            <person name="Chunkath S."/>
            <person name="Hanley Z."/>
            <person name="Storey R."/>
            <person name="Thrimawithana A.H."/>
            <person name="Thomson S."/>
            <person name="David C."/>
            <person name="Testolin R."/>
            <person name="Huang H."/>
            <person name="Hellens R.P."/>
            <person name="Schaffer R.J."/>
        </authorList>
    </citation>
    <scope>NUCLEOTIDE SEQUENCE [LARGE SCALE GENOMIC DNA]</scope>
    <source>
        <strain evidence="3">cv. Red5</strain>
    </source>
</reference>
<dbReference type="GO" id="GO:1990904">
    <property type="term" value="C:ribonucleoprotein complex"/>
    <property type="evidence" value="ECO:0007669"/>
    <property type="project" value="UniProtKB-KW"/>
</dbReference>
<dbReference type="InParanoid" id="A0A2R6S0M7"/>
<evidence type="ECO:0000256" key="1">
    <source>
        <dbReference type="SAM" id="Phobius"/>
    </source>
</evidence>
<organism evidence="2 3">
    <name type="scientific">Actinidia chinensis var. chinensis</name>
    <name type="common">Chinese soft-hair kiwi</name>
    <dbReference type="NCBI Taxonomy" id="1590841"/>
    <lineage>
        <taxon>Eukaryota</taxon>
        <taxon>Viridiplantae</taxon>
        <taxon>Streptophyta</taxon>
        <taxon>Embryophyta</taxon>
        <taxon>Tracheophyta</taxon>
        <taxon>Spermatophyta</taxon>
        <taxon>Magnoliopsida</taxon>
        <taxon>eudicotyledons</taxon>
        <taxon>Gunneridae</taxon>
        <taxon>Pentapetalae</taxon>
        <taxon>asterids</taxon>
        <taxon>Ericales</taxon>
        <taxon>Actinidiaceae</taxon>
        <taxon>Actinidia</taxon>
    </lineage>
</organism>
<comment type="caution">
    <text evidence="2">The sequence shown here is derived from an EMBL/GenBank/DDBJ whole genome shotgun (WGS) entry which is preliminary data.</text>
</comment>
<dbReference type="OrthoDB" id="1885878at2759"/>
<keyword evidence="1" id="KW-0812">Transmembrane</keyword>
<keyword evidence="1" id="KW-0472">Membrane</keyword>
<protein>
    <submittedName>
        <fullName evidence="2">H/ACA ribonucleoprotein complex subunit like</fullName>
    </submittedName>
</protein>
<reference evidence="2 3" key="1">
    <citation type="submission" date="2017-07" db="EMBL/GenBank/DDBJ databases">
        <title>An improved, manually edited Actinidia chinensis var. chinensis (kiwifruit) genome highlights the challenges associated with draft genomes and gene prediction in plants.</title>
        <authorList>
            <person name="Pilkington S."/>
            <person name="Crowhurst R."/>
            <person name="Hilario E."/>
            <person name="Nardozza S."/>
            <person name="Fraser L."/>
            <person name="Peng Y."/>
            <person name="Gunaseelan K."/>
            <person name="Simpson R."/>
            <person name="Tahir J."/>
            <person name="Deroles S."/>
            <person name="Templeton K."/>
            <person name="Luo Z."/>
            <person name="Davy M."/>
            <person name="Cheng C."/>
            <person name="Mcneilage M."/>
            <person name="Scaglione D."/>
            <person name="Liu Y."/>
            <person name="Zhang Q."/>
            <person name="Datson P."/>
            <person name="De Silva N."/>
            <person name="Gardiner S."/>
            <person name="Bassett H."/>
            <person name="Chagne D."/>
            <person name="Mccallum J."/>
            <person name="Dzierzon H."/>
            <person name="Deng C."/>
            <person name="Wang Y.-Y."/>
            <person name="Barron N."/>
            <person name="Manako K."/>
            <person name="Bowen J."/>
            <person name="Foster T."/>
            <person name="Erridge Z."/>
            <person name="Tiffin H."/>
            <person name="Waite C."/>
            <person name="Davies K."/>
            <person name="Grierson E."/>
            <person name="Laing W."/>
            <person name="Kirk R."/>
            <person name="Chen X."/>
            <person name="Wood M."/>
            <person name="Montefiori M."/>
            <person name="Brummell D."/>
            <person name="Schwinn K."/>
            <person name="Catanach A."/>
            <person name="Fullerton C."/>
            <person name="Li D."/>
            <person name="Meiyalaghan S."/>
            <person name="Nieuwenhuizen N."/>
            <person name="Read N."/>
            <person name="Prakash R."/>
            <person name="Hunter D."/>
            <person name="Zhang H."/>
            <person name="Mckenzie M."/>
            <person name="Knabel M."/>
            <person name="Harris A."/>
            <person name="Allan A."/>
            <person name="Chen A."/>
            <person name="Janssen B."/>
            <person name="Plunkett B."/>
            <person name="Dwamena C."/>
            <person name="Voogd C."/>
            <person name="Leif D."/>
            <person name="Lafferty D."/>
            <person name="Souleyre E."/>
            <person name="Varkonyi-Gasic E."/>
            <person name="Gambi F."/>
            <person name="Hanley J."/>
            <person name="Yao J.-L."/>
            <person name="Cheung J."/>
            <person name="David K."/>
            <person name="Warren B."/>
            <person name="Marsh K."/>
            <person name="Snowden K."/>
            <person name="Lin-Wang K."/>
            <person name="Brian L."/>
            <person name="Martinez-Sanchez M."/>
            <person name="Wang M."/>
            <person name="Ileperuma N."/>
            <person name="Macnee N."/>
            <person name="Campin R."/>
            <person name="Mcatee P."/>
            <person name="Drummond R."/>
            <person name="Espley R."/>
            <person name="Ireland H."/>
            <person name="Wu R."/>
            <person name="Atkinson R."/>
            <person name="Karunairetnam S."/>
            <person name="Bulley S."/>
            <person name="Chunkath S."/>
            <person name="Hanley Z."/>
            <person name="Storey R."/>
            <person name="Thrimawithana A."/>
            <person name="Thomson S."/>
            <person name="David C."/>
            <person name="Testolin R."/>
        </authorList>
    </citation>
    <scope>NUCLEOTIDE SEQUENCE [LARGE SCALE GENOMIC DNA]</scope>
    <source>
        <strain evidence="3">cv. Red5</strain>
        <tissue evidence="2">Young leaf</tissue>
    </source>
</reference>
<dbReference type="PANTHER" id="PTHR36743">
    <property type="entry name" value="OS04G0495300 PROTEIN"/>
    <property type="match status" value="1"/>
</dbReference>
<keyword evidence="2" id="KW-0687">Ribonucleoprotein</keyword>
<sequence length="173" mass="18125">MGTSASKRVSRSFTDSNDFNSACDSVYEECLNLNQHAFPGVRPYQLSAAADRVHHSLSTTHPLIKKWVPTPPTRSQVDTAYRVVLTRRSGHEPDGEEEPCLGKGEFRAFGVEVFAGAVVANAGAAVIRRIPIGVAGIAGVGAVTRAGKDLVGTAIGLYALGIATSIYLSLGGG</sequence>
<name>A0A2R6S0M7_ACTCC</name>
<gene>
    <name evidence="2" type="ORF">CEY00_Acc00332</name>
</gene>
<keyword evidence="1" id="KW-1133">Transmembrane helix</keyword>
<evidence type="ECO:0000313" key="2">
    <source>
        <dbReference type="EMBL" id="PSS35817.1"/>
    </source>
</evidence>
<dbReference type="FunCoup" id="A0A2R6S0M7">
    <property type="interactions" value="468"/>
</dbReference>
<dbReference type="OMA" id="KWVPSPP"/>
<dbReference type="Proteomes" id="UP000241394">
    <property type="component" value="Chromosome LG1"/>
</dbReference>
<feature type="transmembrane region" description="Helical" evidence="1">
    <location>
        <begin position="150"/>
        <end position="170"/>
    </location>
</feature>
<evidence type="ECO:0000313" key="3">
    <source>
        <dbReference type="Proteomes" id="UP000241394"/>
    </source>
</evidence>